<protein>
    <recommendedName>
        <fullName evidence="6">Tetratricopeptide repeat protein</fullName>
    </recommendedName>
</protein>
<feature type="chain" id="PRO_5045820824" description="Tetratricopeptide repeat protein" evidence="3">
    <location>
        <begin position="28"/>
        <end position="229"/>
    </location>
</feature>
<keyword evidence="2" id="KW-1133">Transmembrane helix</keyword>
<evidence type="ECO:0000256" key="1">
    <source>
        <dbReference type="SAM" id="MobiDB-lite"/>
    </source>
</evidence>
<feature type="transmembrane region" description="Helical" evidence="2">
    <location>
        <begin position="184"/>
        <end position="204"/>
    </location>
</feature>
<feature type="region of interest" description="Disordered" evidence="1">
    <location>
        <begin position="207"/>
        <end position="229"/>
    </location>
</feature>
<feature type="signal peptide" evidence="3">
    <location>
        <begin position="1"/>
        <end position="27"/>
    </location>
</feature>
<organism evidence="4 5">
    <name type="scientific">Pendulispora albinea</name>
    <dbReference type="NCBI Taxonomy" id="2741071"/>
    <lineage>
        <taxon>Bacteria</taxon>
        <taxon>Pseudomonadati</taxon>
        <taxon>Myxococcota</taxon>
        <taxon>Myxococcia</taxon>
        <taxon>Myxococcales</taxon>
        <taxon>Sorangiineae</taxon>
        <taxon>Pendulisporaceae</taxon>
        <taxon>Pendulispora</taxon>
    </lineage>
</organism>
<accession>A0ABZ2M7Z5</accession>
<gene>
    <name evidence="4" type="ORF">LZC94_15465</name>
</gene>
<keyword evidence="5" id="KW-1185">Reference proteome</keyword>
<dbReference type="SUPFAM" id="SSF48452">
    <property type="entry name" value="TPR-like"/>
    <property type="match status" value="1"/>
</dbReference>
<sequence length="229" mass="24176">MMKSLFSACSVWLACVVLILAPATASAQTPAQSEARARQYYAEGTGHFQGGRYLEAEAAFAAGFELSHKPGFLWNMAECARLLGNRERALELYRRYVREAPSGAQRAEAEMHVRELEPSDDTAAKAHAPDRPSADPPATPPPQGPPLVLRLDGASAPKADSRHTASDVLKPAPERASAPVYQRWWFWTGAAAVVAGAVVTAVVISSSSGGGGGGGNPVPAGTTIDWRTP</sequence>
<feature type="compositionally biased region" description="Basic and acidic residues" evidence="1">
    <location>
        <begin position="107"/>
        <end position="133"/>
    </location>
</feature>
<dbReference type="Gene3D" id="1.25.40.10">
    <property type="entry name" value="Tetratricopeptide repeat domain"/>
    <property type="match status" value="1"/>
</dbReference>
<dbReference type="PROSITE" id="PS51257">
    <property type="entry name" value="PROKAR_LIPOPROTEIN"/>
    <property type="match status" value="1"/>
</dbReference>
<dbReference type="RefSeq" id="WP_394828257.1">
    <property type="nucleotide sequence ID" value="NZ_CP089984.1"/>
</dbReference>
<dbReference type="InterPro" id="IPR011990">
    <property type="entry name" value="TPR-like_helical_dom_sf"/>
</dbReference>
<evidence type="ECO:0000256" key="2">
    <source>
        <dbReference type="SAM" id="Phobius"/>
    </source>
</evidence>
<proteinExistence type="predicted"/>
<dbReference type="Pfam" id="PF13432">
    <property type="entry name" value="TPR_16"/>
    <property type="match status" value="1"/>
</dbReference>
<dbReference type="Proteomes" id="UP001370348">
    <property type="component" value="Chromosome"/>
</dbReference>
<keyword evidence="2" id="KW-0812">Transmembrane</keyword>
<dbReference type="EMBL" id="CP089984">
    <property type="protein sequence ID" value="WXB18626.1"/>
    <property type="molecule type" value="Genomic_DNA"/>
</dbReference>
<keyword evidence="3" id="KW-0732">Signal</keyword>
<evidence type="ECO:0000313" key="5">
    <source>
        <dbReference type="Proteomes" id="UP001370348"/>
    </source>
</evidence>
<feature type="compositionally biased region" description="Pro residues" evidence="1">
    <location>
        <begin position="134"/>
        <end position="145"/>
    </location>
</feature>
<evidence type="ECO:0000313" key="4">
    <source>
        <dbReference type="EMBL" id="WXB18626.1"/>
    </source>
</evidence>
<keyword evidence="2" id="KW-0472">Membrane</keyword>
<feature type="region of interest" description="Disordered" evidence="1">
    <location>
        <begin position="104"/>
        <end position="170"/>
    </location>
</feature>
<evidence type="ECO:0000256" key="3">
    <source>
        <dbReference type="SAM" id="SignalP"/>
    </source>
</evidence>
<evidence type="ECO:0008006" key="6">
    <source>
        <dbReference type="Google" id="ProtNLM"/>
    </source>
</evidence>
<reference evidence="4 5" key="1">
    <citation type="submission" date="2021-12" db="EMBL/GenBank/DDBJ databases">
        <title>Discovery of the Pendulisporaceae a myxobacterial family with distinct sporulation behavior and unique specialized metabolism.</title>
        <authorList>
            <person name="Garcia R."/>
            <person name="Popoff A."/>
            <person name="Bader C.D."/>
            <person name="Loehr J."/>
            <person name="Walesch S."/>
            <person name="Walt C."/>
            <person name="Boldt J."/>
            <person name="Bunk B."/>
            <person name="Haeckl F.J.F.P.J."/>
            <person name="Gunesch A.P."/>
            <person name="Birkelbach J."/>
            <person name="Nuebel U."/>
            <person name="Pietschmann T."/>
            <person name="Bach T."/>
            <person name="Mueller R."/>
        </authorList>
    </citation>
    <scope>NUCLEOTIDE SEQUENCE [LARGE SCALE GENOMIC DNA]</scope>
    <source>
        <strain evidence="4 5">MSr11954</strain>
    </source>
</reference>
<name>A0ABZ2M7Z5_9BACT</name>